<dbReference type="PANTHER" id="PTHR46060">
    <property type="entry name" value="MARINER MOS1 TRANSPOSASE-LIKE PROTEIN"/>
    <property type="match status" value="1"/>
</dbReference>
<keyword evidence="2" id="KW-1185">Reference proteome</keyword>
<accession>A0A0L7QX30</accession>
<dbReference type="PANTHER" id="PTHR46060:SF1">
    <property type="entry name" value="MARINER MOS1 TRANSPOSASE-LIKE PROTEIN"/>
    <property type="match status" value="1"/>
</dbReference>
<dbReference type="InterPro" id="IPR052709">
    <property type="entry name" value="Transposase-MT_Hybrid"/>
</dbReference>
<sequence>EQRYNIKFYVKLGKTASETRAQTFRWFKRFNNGRNDIEDDARSGRLRTTSNPPELVGKVRDLLKNDASLTHRMIADEFEADKESIRSIITRKLGKRKVCAKFVLHLHSHR</sequence>
<evidence type="ECO:0008006" key="3">
    <source>
        <dbReference type="Google" id="ProtNLM"/>
    </source>
</evidence>
<organism evidence="1 2">
    <name type="scientific">Habropoda laboriosa</name>
    <dbReference type="NCBI Taxonomy" id="597456"/>
    <lineage>
        <taxon>Eukaryota</taxon>
        <taxon>Metazoa</taxon>
        <taxon>Ecdysozoa</taxon>
        <taxon>Arthropoda</taxon>
        <taxon>Hexapoda</taxon>
        <taxon>Insecta</taxon>
        <taxon>Pterygota</taxon>
        <taxon>Neoptera</taxon>
        <taxon>Endopterygota</taxon>
        <taxon>Hymenoptera</taxon>
        <taxon>Apocrita</taxon>
        <taxon>Aculeata</taxon>
        <taxon>Apoidea</taxon>
        <taxon>Anthophila</taxon>
        <taxon>Apidae</taxon>
        <taxon>Habropoda</taxon>
    </lineage>
</organism>
<dbReference type="STRING" id="597456.A0A0L7QX30"/>
<evidence type="ECO:0000313" key="1">
    <source>
        <dbReference type="EMBL" id="KOC63099.1"/>
    </source>
</evidence>
<dbReference type="AlphaFoldDB" id="A0A0L7QX30"/>
<protein>
    <recommendedName>
        <fullName evidence="3">Mos1 transposase HTH domain-containing protein</fullName>
    </recommendedName>
</protein>
<gene>
    <name evidence="1" type="ORF">WH47_03894</name>
</gene>
<proteinExistence type="predicted"/>
<feature type="non-terminal residue" evidence="1">
    <location>
        <position position="1"/>
    </location>
</feature>
<reference evidence="1 2" key="1">
    <citation type="submission" date="2015-07" db="EMBL/GenBank/DDBJ databases">
        <title>The genome of Habropoda laboriosa.</title>
        <authorList>
            <person name="Pan H."/>
            <person name="Kapheim K."/>
        </authorList>
    </citation>
    <scope>NUCLEOTIDE SEQUENCE [LARGE SCALE GENOMIC DNA]</scope>
    <source>
        <strain evidence="1">0110345459</strain>
    </source>
</reference>
<dbReference type="EMBL" id="KQ414706">
    <property type="protein sequence ID" value="KOC63099.1"/>
    <property type="molecule type" value="Genomic_DNA"/>
</dbReference>
<dbReference type="Proteomes" id="UP000053825">
    <property type="component" value="Unassembled WGS sequence"/>
</dbReference>
<name>A0A0L7QX30_9HYME</name>
<evidence type="ECO:0000313" key="2">
    <source>
        <dbReference type="Proteomes" id="UP000053825"/>
    </source>
</evidence>